<evidence type="ECO:0000313" key="5">
    <source>
        <dbReference type="Proteomes" id="UP000054302"/>
    </source>
</evidence>
<feature type="region of interest" description="Disordered" evidence="1">
    <location>
        <begin position="349"/>
        <end position="418"/>
    </location>
</feature>
<dbReference type="Proteomes" id="UP000054302">
    <property type="component" value="Unassembled WGS sequence"/>
</dbReference>
<protein>
    <recommendedName>
        <fullName evidence="6">SH3 domain-containing protein</fullName>
    </recommendedName>
</protein>
<evidence type="ECO:0000256" key="1">
    <source>
        <dbReference type="SAM" id="MobiDB-lite"/>
    </source>
</evidence>
<feature type="chain" id="PRO_5002236207" description="SH3 domain-containing protein" evidence="3">
    <location>
        <begin position="22"/>
        <end position="548"/>
    </location>
</feature>
<dbReference type="SUPFAM" id="SSF50044">
    <property type="entry name" value="SH3-domain"/>
    <property type="match status" value="1"/>
</dbReference>
<keyword evidence="3" id="KW-0732">Signal</keyword>
<proteinExistence type="predicted"/>
<dbReference type="PANTHER" id="PTHR16861:SF10">
    <property type="entry name" value="MID2 DOMAIN-CONTAINING PROTEIN"/>
    <property type="match status" value="1"/>
</dbReference>
<dbReference type="Gene3D" id="2.30.30.40">
    <property type="entry name" value="SH3 Domains"/>
    <property type="match status" value="1"/>
</dbReference>
<feature type="compositionally biased region" description="Low complexity" evidence="1">
    <location>
        <begin position="392"/>
        <end position="407"/>
    </location>
</feature>
<reference evidence="4 5" key="1">
    <citation type="submission" date="2015-01" db="EMBL/GenBank/DDBJ databases">
        <title>The Genome Sequence of Exophiala mesophila CBS40295.</title>
        <authorList>
            <consortium name="The Broad Institute Genomics Platform"/>
            <person name="Cuomo C."/>
            <person name="de Hoog S."/>
            <person name="Gorbushina A."/>
            <person name="Stielow B."/>
            <person name="Teixiera M."/>
            <person name="Abouelleil A."/>
            <person name="Chapman S.B."/>
            <person name="Priest M."/>
            <person name="Young S.K."/>
            <person name="Wortman J."/>
            <person name="Nusbaum C."/>
            <person name="Birren B."/>
        </authorList>
    </citation>
    <scope>NUCLEOTIDE SEQUENCE [LARGE SCALE GENOMIC DNA]</scope>
    <source>
        <strain evidence="4 5">CBS 40295</strain>
    </source>
</reference>
<evidence type="ECO:0000256" key="3">
    <source>
        <dbReference type="SAM" id="SignalP"/>
    </source>
</evidence>
<evidence type="ECO:0000256" key="2">
    <source>
        <dbReference type="SAM" id="Phobius"/>
    </source>
</evidence>
<dbReference type="EMBL" id="KN847522">
    <property type="protein sequence ID" value="KIV93550.1"/>
    <property type="molecule type" value="Genomic_DNA"/>
</dbReference>
<keyword evidence="2" id="KW-1133">Transmembrane helix</keyword>
<feature type="region of interest" description="Disordered" evidence="1">
    <location>
        <begin position="303"/>
        <end position="337"/>
    </location>
</feature>
<accession>A0A0D1WW23</accession>
<dbReference type="HOGENOM" id="CLU_022614_0_0_1"/>
<dbReference type="OrthoDB" id="2163411at2759"/>
<gene>
    <name evidence="4" type="ORF">PV10_04757</name>
</gene>
<feature type="region of interest" description="Disordered" evidence="1">
    <location>
        <begin position="487"/>
        <end position="514"/>
    </location>
</feature>
<sequence length="548" mass="57756">MLMRRYTLLGALALFSQAALAQLCISLEGSTTCPAFSDAAISTNTNLSSRFPFLAFVTTTESFDTQFSQYLSQQYVSSKFTDVFGCDNVDLANTSNYYPRYTASFLCNAMVQITGAACDLSGDQLRPLCVDSCAEMALSESQIVSSDQLCPGRAANYADELRADFTNCALPAESISGRCIDGSANEPNDCGFGPNLMGLCNFCRSSTTNGTDSCCFTANATGRCEDVTLPVFSAISDIITGTTTPSTPTSSASSSATAGAAAGGSGLSGGQIAGIVVGSVLGFLLLLALIILAIVCLRRRRGNNNAGSPLNQPSPQRRGNSSAYNQPMTQPGYEVLPGGRVTRMSALQDEPGVAGAQMAPQVGPRNYTSHTDPYGDSPESNEKALGVGAVKGSLSGSQQGSSPGSNGDFSSPDGVASGQSEQLPFFKDYYSNEDIHPQDKVSVLWAYQPRAGDEFELERGDMLKVVGIWDDGWATGVRIDDRAEDYEGKHKLQRDSGVSNGTRNREESPAPPGEIKAFPLVCVCLPEAWRKTVEGDTSTESGSGALPP</sequence>
<dbReference type="STRING" id="212818.A0A0D1WW23"/>
<keyword evidence="2" id="KW-0472">Membrane</keyword>
<dbReference type="AlphaFoldDB" id="A0A0D1WW23"/>
<organism evidence="4 5">
    <name type="scientific">Exophiala mesophila</name>
    <name type="common">Black yeast-like fungus</name>
    <dbReference type="NCBI Taxonomy" id="212818"/>
    <lineage>
        <taxon>Eukaryota</taxon>
        <taxon>Fungi</taxon>
        <taxon>Dikarya</taxon>
        <taxon>Ascomycota</taxon>
        <taxon>Pezizomycotina</taxon>
        <taxon>Eurotiomycetes</taxon>
        <taxon>Chaetothyriomycetidae</taxon>
        <taxon>Chaetothyriales</taxon>
        <taxon>Herpotrichiellaceae</taxon>
        <taxon>Exophiala</taxon>
    </lineage>
</organism>
<keyword evidence="5" id="KW-1185">Reference proteome</keyword>
<dbReference type="InterPro" id="IPR036028">
    <property type="entry name" value="SH3-like_dom_sf"/>
</dbReference>
<dbReference type="PANTHER" id="PTHR16861">
    <property type="entry name" value="GLYCOPROTEIN 38"/>
    <property type="match status" value="1"/>
</dbReference>
<feature type="compositionally biased region" description="Polar residues" evidence="1">
    <location>
        <begin position="303"/>
        <end position="329"/>
    </location>
</feature>
<dbReference type="RefSeq" id="XP_016225124.1">
    <property type="nucleotide sequence ID" value="XM_016369336.1"/>
</dbReference>
<name>A0A0D1WW23_EXOME</name>
<feature type="transmembrane region" description="Helical" evidence="2">
    <location>
        <begin position="272"/>
        <end position="297"/>
    </location>
</feature>
<dbReference type="OMA" id="CADTCAL"/>
<evidence type="ECO:0000313" key="4">
    <source>
        <dbReference type="EMBL" id="KIV93550.1"/>
    </source>
</evidence>
<keyword evidence="2" id="KW-0812">Transmembrane</keyword>
<dbReference type="GeneID" id="27322602"/>
<evidence type="ECO:0008006" key="6">
    <source>
        <dbReference type="Google" id="ProtNLM"/>
    </source>
</evidence>
<dbReference type="VEuPathDB" id="FungiDB:PV10_04757"/>
<feature type="signal peptide" evidence="3">
    <location>
        <begin position="1"/>
        <end position="21"/>
    </location>
</feature>